<dbReference type="Proteomes" id="UP001303115">
    <property type="component" value="Unassembled WGS sequence"/>
</dbReference>
<comment type="caution">
    <text evidence="2">The sequence shown here is derived from an EMBL/GenBank/DDBJ whole genome shotgun (WGS) entry which is preliminary data.</text>
</comment>
<sequence>MHVAAFTSAALLTLGVSAGTIDKRNGEGIHLANCYQQGKAFSQILYYADDSTSANGAQPYYADECSVTAPGAGFKTWEGSQISCTFPSGTSFTSKLPSGVQWYGTGQYAGPGWNNYRNFNCYKDDGHQLFDFGYTKCYSIYYCLDA</sequence>
<dbReference type="EMBL" id="MU854920">
    <property type="protein sequence ID" value="KAK4031264.1"/>
    <property type="molecule type" value="Genomic_DNA"/>
</dbReference>
<reference evidence="3" key="1">
    <citation type="journal article" date="2023" name="Mol. Phylogenet. Evol.">
        <title>Genome-scale phylogeny and comparative genomics of the fungal order Sordariales.</title>
        <authorList>
            <person name="Hensen N."/>
            <person name="Bonometti L."/>
            <person name="Westerberg I."/>
            <person name="Brannstrom I.O."/>
            <person name="Guillou S."/>
            <person name="Cros-Aarteil S."/>
            <person name="Calhoun S."/>
            <person name="Haridas S."/>
            <person name="Kuo A."/>
            <person name="Mondo S."/>
            <person name="Pangilinan J."/>
            <person name="Riley R."/>
            <person name="LaButti K."/>
            <person name="Andreopoulos B."/>
            <person name="Lipzen A."/>
            <person name="Chen C."/>
            <person name="Yan M."/>
            <person name="Daum C."/>
            <person name="Ng V."/>
            <person name="Clum A."/>
            <person name="Steindorff A."/>
            <person name="Ohm R.A."/>
            <person name="Martin F."/>
            <person name="Silar P."/>
            <person name="Natvig D.O."/>
            <person name="Lalanne C."/>
            <person name="Gautier V."/>
            <person name="Ament-Velasquez S.L."/>
            <person name="Kruys A."/>
            <person name="Hutchinson M.I."/>
            <person name="Powell A.J."/>
            <person name="Barry K."/>
            <person name="Miller A.N."/>
            <person name="Grigoriev I.V."/>
            <person name="Debuchy R."/>
            <person name="Gladieux P."/>
            <person name="Hiltunen Thoren M."/>
            <person name="Johannesson H."/>
        </authorList>
    </citation>
    <scope>NUCLEOTIDE SEQUENCE [LARGE SCALE GENOMIC DNA]</scope>
    <source>
        <strain evidence="3">CBS 284.82</strain>
    </source>
</reference>
<accession>A0AAN6P3V6</accession>
<feature type="signal peptide" evidence="1">
    <location>
        <begin position="1"/>
        <end position="18"/>
    </location>
</feature>
<keyword evidence="1" id="KW-0732">Signal</keyword>
<name>A0AAN6P3V6_9PEZI</name>
<organism evidence="2 3">
    <name type="scientific">Parachaetomium inaequale</name>
    <dbReference type="NCBI Taxonomy" id="2588326"/>
    <lineage>
        <taxon>Eukaryota</taxon>
        <taxon>Fungi</taxon>
        <taxon>Dikarya</taxon>
        <taxon>Ascomycota</taxon>
        <taxon>Pezizomycotina</taxon>
        <taxon>Sordariomycetes</taxon>
        <taxon>Sordariomycetidae</taxon>
        <taxon>Sordariales</taxon>
        <taxon>Chaetomiaceae</taxon>
        <taxon>Parachaetomium</taxon>
    </lineage>
</organism>
<protein>
    <submittedName>
        <fullName evidence="2">Uncharacterized protein</fullName>
    </submittedName>
</protein>
<dbReference type="AlphaFoldDB" id="A0AAN6P3V6"/>
<keyword evidence="3" id="KW-1185">Reference proteome</keyword>
<feature type="chain" id="PRO_5042910529" evidence="1">
    <location>
        <begin position="19"/>
        <end position="146"/>
    </location>
</feature>
<evidence type="ECO:0000313" key="2">
    <source>
        <dbReference type="EMBL" id="KAK4031264.1"/>
    </source>
</evidence>
<evidence type="ECO:0000256" key="1">
    <source>
        <dbReference type="SAM" id="SignalP"/>
    </source>
</evidence>
<gene>
    <name evidence="2" type="ORF">C8A01DRAFT_42260</name>
</gene>
<evidence type="ECO:0000313" key="3">
    <source>
        <dbReference type="Proteomes" id="UP001303115"/>
    </source>
</evidence>
<proteinExistence type="predicted"/>